<keyword evidence="1" id="KW-0812">Transmembrane</keyword>
<dbReference type="EMBL" id="LBTW01000007">
    <property type="protein sequence ID" value="KKQ50290.1"/>
    <property type="molecule type" value="Genomic_DNA"/>
</dbReference>
<dbReference type="Pfam" id="PF07963">
    <property type="entry name" value="N_methyl"/>
    <property type="match status" value="1"/>
</dbReference>
<evidence type="ECO:0000313" key="3">
    <source>
        <dbReference type="Proteomes" id="UP000034366"/>
    </source>
</evidence>
<feature type="transmembrane region" description="Helical" evidence="1">
    <location>
        <begin position="12"/>
        <end position="33"/>
    </location>
</feature>
<evidence type="ECO:0000313" key="2">
    <source>
        <dbReference type="EMBL" id="KKQ50290.1"/>
    </source>
</evidence>
<gene>
    <name evidence="2" type="ORF">US67_C0007G0002</name>
</gene>
<keyword evidence="1" id="KW-0472">Membrane</keyword>
<dbReference type="InterPro" id="IPR045584">
    <property type="entry name" value="Pilin-like"/>
</dbReference>
<sequence length="154" mass="16418">MILSKNRNAFTLIEILLVVAILSILLVVVFAALNPAQRLMDTRNARRWNDVNQILTAVHTCIVDNDLATCGLTENGNAYQLGTCTGTGATLCTVAEADCLDLSQELVDYLQSIPLDPSDGLAATTAYSITVGTNGIITVSACRAEDNETISVSR</sequence>
<protein>
    <submittedName>
        <fullName evidence="2">Uncharacterized protein</fullName>
    </submittedName>
</protein>
<dbReference type="Proteomes" id="UP000034366">
    <property type="component" value="Unassembled WGS sequence"/>
</dbReference>
<dbReference type="Gene3D" id="3.30.700.10">
    <property type="entry name" value="Glycoprotein, Type 4 Pilin"/>
    <property type="match status" value="1"/>
</dbReference>
<keyword evidence="1" id="KW-1133">Transmembrane helix</keyword>
<reference evidence="2 3" key="1">
    <citation type="journal article" date="2015" name="Nature">
        <title>rRNA introns, odd ribosomes, and small enigmatic genomes across a large radiation of phyla.</title>
        <authorList>
            <person name="Brown C.T."/>
            <person name="Hug L.A."/>
            <person name="Thomas B.C."/>
            <person name="Sharon I."/>
            <person name="Castelle C.J."/>
            <person name="Singh A."/>
            <person name="Wilkins M.J."/>
            <person name="Williams K.H."/>
            <person name="Banfield J.F."/>
        </authorList>
    </citation>
    <scope>NUCLEOTIDE SEQUENCE [LARGE SCALE GENOMIC DNA]</scope>
</reference>
<proteinExistence type="predicted"/>
<organism evidence="2 3">
    <name type="scientific">Candidatus Woesebacteria bacterium GW2011_GWD1_38_10</name>
    <dbReference type="NCBI Taxonomy" id="1618592"/>
    <lineage>
        <taxon>Bacteria</taxon>
        <taxon>Candidatus Woeseibacteriota</taxon>
    </lineage>
</organism>
<dbReference type="InterPro" id="IPR012902">
    <property type="entry name" value="N_methyl_site"/>
</dbReference>
<dbReference type="NCBIfam" id="TIGR02532">
    <property type="entry name" value="IV_pilin_GFxxxE"/>
    <property type="match status" value="1"/>
</dbReference>
<evidence type="ECO:0000256" key="1">
    <source>
        <dbReference type="SAM" id="Phobius"/>
    </source>
</evidence>
<name>A0A0G0IH13_9BACT</name>
<dbReference type="SUPFAM" id="SSF54523">
    <property type="entry name" value="Pili subunits"/>
    <property type="match status" value="1"/>
</dbReference>
<comment type="caution">
    <text evidence="2">The sequence shown here is derived from an EMBL/GenBank/DDBJ whole genome shotgun (WGS) entry which is preliminary data.</text>
</comment>
<accession>A0A0G0IH13</accession>
<dbReference type="AlphaFoldDB" id="A0A0G0IH13"/>